<dbReference type="InterPro" id="IPR001322">
    <property type="entry name" value="Lamin_tail_dom"/>
</dbReference>
<dbReference type="Gene3D" id="2.60.40.1260">
    <property type="entry name" value="Lamin Tail domain"/>
    <property type="match status" value="1"/>
</dbReference>
<feature type="domain" description="PLD phosphodiesterase" evidence="5">
    <location>
        <begin position="469"/>
        <end position="496"/>
    </location>
</feature>
<accession>A0A1F2PAC5</accession>
<dbReference type="AlphaFoldDB" id="A0A1F2PAC5"/>
<evidence type="ECO:0000313" key="6">
    <source>
        <dbReference type="EMBL" id="OFV68349.1"/>
    </source>
</evidence>
<evidence type="ECO:0000256" key="1">
    <source>
        <dbReference type="ARBA" id="ARBA00022801"/>
    </source>
</evidence>
<dbReference type="Pfam" id="PF00932">
    <property type="entry name" value="LTD"/>
    <property type="match status" value="1"/>
</dbReference>
<dbReference type="Gene3D" id="3.30.870.10">
    <property type="entry name" value="Endonuclease Chain A"/>
    <property type="match status" value="2"/>
</dbReference>
<organism evidence="6 7">
    <name type="scientific">Candidatus Syntropharchaeum caldarium</name>
    <dbReference type="NCBI Taxonomy" id="1838285"/>
    <lineage>
        <taxon>Archaea</taxon>
        <taxon>Methanobacteriati</taxon>
        <taxon>Methanobacteriota</taxon>
        <taxon>Stenosarchaea group</taxon>
        <taxon>Methanomicrobia</taxon>
        <taxon>Methanosarcinales</taxon>
        <taxon>ANME-2 cluster</taxon>
        <taxon>Candidatus Syntropharchaeum</taxon>
    </lineage>
</organism>
<dbReference type="EMBL" id="LYOS01000001">
    <property type="protein sequence ID" value="OFV68349.1"/>
    <property type="molecule type" value="Genomic_DNA"/>
</dbReference>
<gene>
    <name evidence="6" type="ORF">SCAL_000025</name>
</gene>
<evidence type="ECO:0000256" key="4">
    <source>
        <dbReference type="SAM" id="Phobius"/>
    </source>
</evidence>
<dbReference type="GO" id="GO:0016891">
    <property type="term" value="F:RNA endonuclease activity producing 5'-phosphomonoesters, hydrolytic mechanism"/>
    <property type="evidence" value="ECO:0007669"/>
    <property type="project" value="TreeGrafter"/>
</dbReference>
<reference evidence="6" key="1">
    <citation type="submission" date="2016-05" db="EMBL/GenBank/DDBJ databases">
        <title>Microbial consortia oxidize butane by reversing methanogenesis.</title>
        <authorList>
            <person name="Laso-Perez R."/>
            <person name="Richter M."/>
            <person name="Wegener G."/>
            <person name="Musat F."/>
        </authorList>
    </citation>
    <scope>NUCLEOTIDE SEQUENCE [LARGE SCALE GENOMIC DNA]</scope>
    <source>
        <strain evidence="6">BOX2</strain>
    </source>
</reference>
<dbReference type="PANTHER" id="PTHR43856:SF1">
    <property type="entry name" value="MITOCHONDRIAL CARDIOLIPIN HYDROLASE"/>
    <property type="match status" value="1"/>
</dbReference>
<feature type="domain" description="PLD phosphodiesterase" evidence="5">
    <location>
        <begin position="266"/>
        <end position="293"/>
    </location>
</feature>
<dbReference type="InterPro" id="IPR025202">
    <property type="entry name" value="PLD-like_dom"/>
</dbReference>
<evidence type="ECO:0000259" key="5">
    <source>
        <dbReference type="PROSITE" id="PS50035"/>
    </source>
</evidence>
<dbReference type="PANTHER" id="PTHR43856">
    <property type="entry name" value="CARDIOLIPIN HYDROLASE"/>
    <property type="match status" value="1"/>
</dbReference>
<dbReference type="SUPFAM" id="SSF74853">
    <property type="entry name" value="Lamin A/C globular tail domain"/>
    <property type="match status" value="1"/>
</dbReference>
<dbReference type="InterPro" id="IPR001736">
    <property type="entry name" value="PLipase_D/transphosphatidylase"/>
</dbReference>
<keyword evidence="2" id="KW-0442">Lipid degradation</keyword>
<feature type="transmembrane region" description="Helical" evidence="4">
    <location>
        <begin position="531"/>
        <end position="551"/>
    </location>
</feature>
<dbReference type="Pfam" id="PF13091">
    <property type="entry name" value="PLDc_2"/>
    <property type="match status" value="2"/>
</dbReference>
<comment type="caution">
    <text evidence="6">The sequence shown here is derived from an EMBL/GenBank/DDBJ whole genome shotgun (WGS) entry which is preliminary data.</text>
</comment>
<keyword evidence="4" id="KW-1133">Transmembrane helix</keyword>
<dbReference type="InterPro" id="IPR036415">
    <property type="entry name" value="Lamin_tail_dom_sf"/>
</dbReference>
<evidence type="ECO:0000256" key="3">
    <source>
        <dbReference type="ARBA" id="ARBA00023098"/>
    </source>
</evidence>
<dbReference type="GO" id="GO:0016042">
    <property type="term" value="P:lipid catabolic process"/>
    <property type="evidence" value="ECO:0007669"/>
    <property type="project" value="UniProtKB-KW"/>
</dbReference>
<dbReference type="SMART" id="SM00155">
    <property type="entry name" value="PLDc"/>
    <property type="match status" value="2"/>
</dbReference>
<dbReference type="Proteomes" id="UP000186940">
    <property type="component" value="Unassembled WGS sequence"/>
</dbReference>
<protein>
    <submittedName>
        <fullName evidence="6">Phospholipase D/transphosphatidylase</fullName>
    </submittedName>
</protein>
<keyword evidence="7" id="KW-1185">Reference proteome</keyword>
<sequence>MRLKFFIALLILFFSMLPAAASDVDHVLIFEFLPNPAAANDEGEYVKIINPSDEMIDISGFILTDLEGEITIPSDTYLGPGSDYIFELPAEGVALKNSGDEVILLDNRRNLVDCVIYGDSDYNTAGWHGEGVGDAFDERVFRRFYPDMDTDTAYEWLPLREYYRGQSNFLPPLRDVTADVTCFVSPDCSLDPLLARIRAASTIRANIYLFESSAIEDAIIELLDRGGVARILVERDPVGGMSHSELLILKNIIDHGGEVRFTNDPLYNLNHAKYALFDNDTILITSENWNNDGFPPPETGGNRGWGIVIENGEIFDDLYEVFEYDWQHGLDLYIQNIYEVPEAASDHGLSWYGNGFDPLSLSGNFSVQLIIAPDNSLHYETIIGLINSANKSIYIEEAYIRRDWGDHTNPYLDATIDAARRGVEVKILLDSMWYNLDSNADNDELCRYVNEISKKENLNLEARLVRRDGITKIHNKGVIVDSEKVLISSINWNKHSPTYNREVGVIIQNPEIGAYYSEVFMKDWEKSGNSWEMVVIAVIMFILLVTAIYFIKRTQNL</sequence>
<dbReference type="STRING" id="1838285.SCAL_000025"/>
<dbReference type="InterPro" id="IPR051406">
    <property type="entry name" value="PLD_domain"/>
</dbReference>
<dbReference type="CDD" id="cd09128">
    <property type="entry name" value="PLDc_unchar1_2"/>
    <property type="match status" value="1"/>
</dbReference>
<keyword evidence="3" id="KW-0443">Lipid metabolism</keyword>
<keyword evidence="4" id="KW-0812">Transmembrane</keyword>
<evidence type="ECO:0000256" key="2">
    <source>
        <dbReference type="ARBA" id="ARBA00022963"/>
    </source>
</evidence>
<keyword evidence="1" id="KW-0378">Hydrolase</keyword>
<evidence type="ECO:0000313" key="7">
    <source>
        <dbReference type="Proteomes" id="UP000186940"/>
    </source>
</evidence>
<name>A0A1F2PAC5_9EURY</name>
<dbReference type="PROSITE" id="PS50035">
    <property type="entry name" value="PLD"/>
    <property type="match status" value="2"/>
</dbReference>
<dbReference type="SUPFAM" id="SSF56024">
    <property type="entry name" value="Phospholipase D/nuclease"/>
    <property type="match status" value="2"/>
</dbReference>
<keyword evidence="4" id="KW-0472">Membrane</keyword>
<proteinExistence type="predicted"/>